<evidence type="ECO:0008006" key="5">
    <source>
        <dbReference type="Google" id="ProtNLM"/>
    </source>
</evidence>
<dbReference type="InterPro" id="IPR046960">
    <property type="entry name" value="PPR_At4g14850-like_plant"/>
</dbReference>
<reference evidence="3" key="1">
    <citation type="submission" date="2021-01" db="UniProtKB">
        <authorList>
            <consortium name="EnsemblPlants"/>
        </authorList>
    </citation>
    <scope>IDENTIFICATION</scope>
</reference>
<dbReference type="GO" id="GO:0003723">
    <property type="term" value="F:RNA binding"/>
    <property type="evidence" value="ECO:0007669"/>
    <property type="project" value="InterPro"/>
</dbReference>
<proteinExistence type="predicted"/>
<dbReference type="PROSITE" id="PS51375">
    <property type="entry name" value="PPR"/>
    <property type="match status" value="1"/>
</dbReference>
<dbReference type="Gene3D" id="1.25.40.10">
    <property type="entry name" value="Tetratricopeptide repeat domain"/>
    <property type="match status" value="1"/>
</dbReference>
<name>A0A7N0TB44_KALFE</name>
<accession>A0A7N0TB44</accession>
<dbReference type="PANTHER" id="PTHR47926">
    <property type="entry name" value="PENTATRICOPEPTIDE REPEAT-CONTAINING PROTEIN"/>
    <property type="match status" value="1"/>
</dbReference>
<keyword evidence="1" id="KW-0677">Repeat</keyword>
<evidence type="ECO:0000256" key="2">
    <source>
        <dbReference type="PROSITE-ProRule" id="PRU00708"/>
    </source>
</evidence>
<organism evidence="3 4">
    <name type="scientific">Kalanchoe fedtschenkoi</name>
    <name type="common">Lavender scallops</name>
    <name type="synonym">South American air plant</name>
    <dbReference type="NCBI Taxonomy" id="63787"/>
    <lineage>
        <taxon>Eukaryota</taxon>
        <taxon>Viridiplantae</taxon>
        <taxon>Streptophyta</taxon>
        <taxon>Embryophyta</taxon>
        <taxon>Tracheophyta</taxon>
        <taxon>Spermatophyta</taxon>
        <taxon>Magnoliopsida</taxon>
        <taxon>eudicotyledons</taxon>
        <taxon>Gunneridae</taxon>
        <taxon>Pentapetalae</taxon>
        <taxon>Saxifragales</taxon>
        <taxon>Crassulaceae</taxon>
        <taxon>Kalanchoe</taxon>
    </lineage>
</organism>
<sequence>MELKLNTYVRSVLVHIESKSEDYLMSAWRIFDEMQRRDVVLWNAMITGYEQNGPSDEGISLFCDTRRANCEPSGITLNRALSWDSYVLRKDLQREVYVATALIDMYAKCGSLSEALRIFE</sequence>
<dbReference type="Pfam" id="PF01535">
    <property type="entry name" value="PPR"/>
    <property type="match status" value="1"/>
</dbReference>
<keyword evidence="4" id="KW-1185">Reference proteome</keyword>
<dbReference type="OMA" id="MSAWRIF"/>
<dbReference type="Gramene" id="Kaladp0030s0017.1.v1.1">
    <property type="protein sequence ID" value="Kaladp0030s0017.1.v1.1.CDS.1"/>
    <property type="gene ID" value="Kaladp0030s0017.v1.1"/>
</dbReference>
<dbReference type="EnsemblPlants" id="Kaladp0030s0017.1.v1.1">
    <property type="protein sequence ID" value="Kaladp0030s0017.1.v1.1.CDS.1"/>
    <property type="gene ID" value="Kaladp0030s0017.v1.1"/>
</dbReference>
<dbReference type="NCBIfam" id="TIGR00756">
    <property type="entry name" value="PPR"/>
    <property type="match status" value="1"/>
</dbReference>
<dbReference type="AlphaFoldDB" id="A0A7N0TB44"/>
<evidence type="ECO:0000313" key="3">
    <source>
        <dbReference type="EnsemblPlants" id="Kaladp0030s0017.1.v1.1.CDS.1"/>
    </source>
</evidence>
<dbReference type="Proteomes" id="UP000594263">
    <property type="component" value="Unplaced"/>
</dbReference>
<dbReference type="Pfam" id="PF13041">
    <property type="entry name" value="PPR_2"/>
    <property type="match status" value="1"/>
</dbReference>
<dbReference type="GO" id="GO:0009451">
    <property type="term" value="P:RNA modification"/>
    <property type="evidence" value="ECO:0007669"/>
    <property type="project" value="InterPro"/>
</dbReference>
<dbReference type="InterPro" id="IPR002885">
    <property type="entry name" value="PPR_rpt"/>
</dbReference>
<dbReference type="InterPro" id="IPR011990">
    <property type="entry name" value="TPR-like_helical_dom_sf"/>
</dbReference>
<evidence type="ECO:0000256" key="1">
    <source>
        <dbReference type="ARBA" id="ARBA00022737"/>
    </source>
</evidence>
<feature type="repeat" description="PPR" evidence="2">
    <location>
        <begin position="38"/>
        <end position="72"/>
    </location>
</feature>
<protein>
    <recommendedName>
        <fullName evidence="5">Pentatricopeptide repeat-containing protein</fullName>
    </recommendedName>
</protein>
<evidence type="ECO:0000313" key="4">
    <source>
        <dbReference type="Proteomes" id="UP000594263"/>
    </source>
</evidence>